<gene>
    <name evidence="1" type="ORF">D3273_03000</name>
</gene>
<dbReference type="EMBL" id="QYBB01000002">
    <property type="protein sequence ID" value="RYC33655.1"/>
    <property type="molecule type" value="Genomic_DNA"/>
</dbReference>
<protein>
    <recommendedName>
        <fullName evidence="3">Cysteine rich repeat-containing protein</fullName>
    </recommendedName>
</protein>
<evidence type="ECO:0008006" key="3">
    <source>
        <dbReference type="Google" id="ProtNLM"/>
    </source>
</evidence>
<evidence type="ECO:0000313" key="2">
    <source>
        <dbReference type="Proteomes" id="UP000290759"/>
    </source>
</evidence>
<sequence length="65" mass="7373">MLPTLASAEIKTDTVRQKAEQACYDDVNRLCADAIPDEEKIKACMKVHREQLSPKCRTIFDSSMK</sequence>
<name>A0A4Q2UFX5_9HYPH</name>
<comment type="caution">
    <text evidence="1">The sequence shown here is derived from an EMBL/GenBank/DDBJ whole genome shotgun (WGS) entry which is preliminary data.</text>
</comment>
<reference evidence="1 2" key="1">
    <citation type="submission" date="2018-12" db="EMBL/GenBank/DDBJ databases">
        <authorList>
            <person name="Grouzdev D.S."/>
            <person name="Krutkina M.S."/>
        </authorList>
    </citation>
    <scope>NUCLEOTIDE SEQUENCE [LARGE SCALE GENOMIC DNA]</scope>
    <source>
        <strain evidence="1 2">RmlP026</strain>
    </source>
</reference>
<dbReference type="Proteomes" id="UP000290759">
    <property type="component" value="Unassembled WGS sequence"/>
</dbReference>
<reference evidence="1 2" key="2">
    <citation type="submission" date="2019-02" db="EMBL/GenBank/DDBJ databases">
        <title>'Lichenibacterium ramalinii' gen. nov. sp. nov., 'Lichenibacterium minor' gen. nov. sp. nov.</title>
        <authorList>
            <person name="Pankratov T."/>
        </authorList>
    </citation>
    <scope>NUCLEOTIDE SEQUENCE [LARGE SCALE GENOMIC DNA]</scope>
    <source>
        <strain evidence="1 2">RmlP026</strain>
    </source>
</reference>
<organism evidence="1 2">
    <name type="scientific">Lichenibacterium minor</name>
    <dbReference type="NCBI Taxonomy" id="2316528"/>
    <lineage>
        <taxon>Bacteria</taxon>
        <taxon>Pseudomonadati</taxon>
        <taxon>Pseudomonadota</taxon>
        <taxon>Alphaproteobacteria</taxon>
        <taxon>Hyphomicrobiales</taxon>
        <taxon>Lichenihabitantaceae</taxon>
        <taxon>Lichenibacterium</taxon>
    </lineage>
</organism>
<dbReference type="AlphaFoldDB" id="A0A4Q2UFX5"/>
<dbReference type="OrthoDB" id="7998990at2"/>
<evidence type="ECO:0000313" key="1">
    <source>
        <dbReference type="EMBL" id="RYC33655.1"/>
    </source>
</evidence>
<keyword evidence="2" id="KW-1185">Reference proteome</keyword>
<proteinExistence type="predicted"/>
<accession>A0A4Q2UFX5</accession>